<feature type="domain" description="MIT" evidence="2">
    <location>
        <begin position="17"/>
        <end position="94"/>
    </location>
</feature>
<evidence type="ECO:0000313" key="4">
    <source>
        <dbReference type="Proteomes" id="UP001558613"/>
    </source>
</evidence>
<dbReference type="Proteomes" id="UP001558613">
    <property type="component" value="Unassembled WGS sequence"/>
</dbReference>
<comment type="caution">
    <text evidence="3">The sequence shown here is derived from an EMBL/GenBank/DDBJ whole genome shotgun (WGS) entry which is preliminary data.</text>
</comment>
<dbReference type="Gene3D" id="1.20.58.80">
    <property type="entry name" value="Phosphotransferase system, lactose/cellobiose-type IIA subunit"/>
    <property type="match status" value="1"/>
</dbReference>
<dbReference type="SUPFAM" id="SSF116846">
    <property type="entry name" value="MIT domain"/>
    <property type="match status" value="1"/>
</dbReference>
<dbReference type="InterPro" id="IPR036181">
    <property type="entry name" value="MIT_dom_sf"/>
</dbReference>
<feature type="region of interest" description="Disordered" evidence="1">
    <location>
        <begin position="87"/>
        <end position="109"/>
    </location>
</feature>
<reference evidence="3 4" key="1">
    <citation type="submission" date="2023-09" db="EMBL/GenBank/DDBJ databases">
        <authorList>
            <person name="Wang M."/>
        </authorList>
    </citation>
    <scope>NUCLEOTIDE SEQUENCE [LARGE SCALE GENOMIC DNA]</scope>
    <source>
        <strain evidence="3">GT-2023</strain>
        <tissue evidence="3">Liver</tissue>
    </source>
</reference>
<accession>A0ABR3NSR1</accession>
<gene>
    <name evidence="3" type="ORF">QQF64_014411</name>
</gene>
<protein>
    <recommendedName>
        <fullName evidence="2">MIT domain-containing protein</fullName>
    </recommendedName>
</protein>
<proteinExistence type="predicted"/>
<evidence type="ECO:0000259" key="2">
    <source>
        <dbReference type="SMART" id="SM00745"/>
    </source>
</evidence>
<sequence length="109" mass="12630">MRKLLLSDLKKKNPYGYQQQLAAIDLASKAAQEDKAENYEEALRLYQQAVQYFLHILKYEAQGDKAKQSIRGKCAEHLDRAEKLMEYLKKKDKAPAKPVKESQSSDKRE</sequence>
<dbReference type="InterPro" id="IPR007330">
    <property type="entry name" value="MIT_dom"/>
</dbReference>
<keyword evidence="4" id="KW-1185">Reference proteome</keyword>
<name>A0ABR3NSR1_9TELE</name>
<dbReference type="Pfam" id="PF04212">
    <property type="entry name" value="MIT"/>
    <property type="match status" value="1"/>
</dbReference>
<organism evidence="3 4">
    <name type="scientific">Cirrhinus molitorella</name>
    <name type="common">mud carp</name>
    <dbReference type="NCBI Taxonomy" id="172907"/>
    <lineage>
        <taxon>Eukaryota</taxon>
        <taxon>Metazoa</taxon>
        <taxon>Chordata</taxon>
        <taxon>Craniata</taxon>
        <taxon>Vertebrata</taxon>
        <taxon>Euteleostomi</taxon>
        <taxon>Actinopterygii</taxon>
        <taxon>Neopterygii</taxon>
        <taxon>Teleostei</taxon>
        <taxon>Ostariophysi</taxon>
        <taxon>Cypriniformes</taxon>
        <taxon>Cyprinidae</taxon>
        <taxon>Labeoninae</taxon>
        <taxon>Labeonini</taxon>
        <taxon>Cirrhinus</taxon>
    </lineage>
</organism>
<evidence type="ECO:0000256" key="1">
    <source>
        <dbReference type="SAM" id="MobiDB-lite"/>
    </source>
</evidence>
<dbReference type="SMART" id="SM00745">
    <property type="entry name" value="MIT"/>
    <property type="match status" value="1"/>
</dbReference>
<evidence type="ECO:0000313" key="3">
    <source>
        <dbReference type="EMBL" id="KAL1279811.1"/>
    </source>
</evidence>
<dbReference type="EMBL" id="JAYMGO010000002">
    <property type="protein sequence ID" value="KAL1279811.1"/>
    <property type="molecule type" value="Genomic_DNA"/>
</dbReference>